<evidence type="ECO:0000259" key="21">
    <source>
        <dbReference type="Pfam" id="PF25097"/>
    </source>
</evidence>
<dbReference type="CDD" id="cd20710">
    <property type="entry name" value="NOT1_connector"/>
    <property type="match status" value="1"/>
</dbReference>
<dbReference type="Pfam" id="PF16418">
    <property type="entry name" value="CNOT1_HEAT"/>
    <property type="match status" value="1"/>
</dbReference>
<evidence type="ECO:0000256" key="6">
    <source>
        <dbReference type="ARBA" id="ARBA00022927"/>
    </source>
</evidence>
<dbReference type="InterPro" id="IPR040398">
    <property type="entry name" value="Not1"/>
</dbReference>
<dbReference type="Gene3D" id="1.25.40.800">
    <property type="match status" value="1"/>
</dbReference>
<evidence type="ECO:0000256" key="15">
    <source>
        <dbReference type="SAM" id="Phobius"/>
    </source>
</evidence>
<keyword evidence="12" id="KW-0539">Nucleus</keyword>
<dbReference type="Gene3D" id="1.25.40.790">
    <property type="match status" value="1"/>
</dbReference>
<keyword evidence="23" id="KW-1185">Reference proteome</keyword>
<feature type="transmembrane region" description="Helical" evidence="15">
    <location>
        <begin position="2472"/>
        <end position="2494"/>
    </location>
</feature>
<evidence type="ECO:0000256" key="1">
    <source>
        <dbReference type="ARBA" id="ARBA00004123"/>
    </source>
</evidence>
<dbReference type="Proteomes" id="UP001153555">
    <property type="component" value="Unassembled WGS sequence"/>
</dbReference>
<evidence type="ECO:0000256" key="5">
    <source>
        <dbReference type="ARBA" id="ARBA00022692"/>
    </source>
</evidence>
<keyword evidence="11" id="KW-0804">Transcription</keyword>
<dbReference type="FunFam" id="1.25.40.790:FF:000002">
    <property type="entry name" value="Transcription regulator"/>
    <property type="match status" value="1"/>
</dbReference>
<dbReference type="InterPro" id="IPR032193">
    <property type="entry name" value="CNOT1_TTP_bind"/>
</dbReference>
<evidence type="ECO:0000256" key="4">
    <source>
        <dbReference type="ARBA" id="ARBA00022491"/>
    </source>
</evidence>
<dbReference type="PANTHER" id="PTHR13162:SF8">
    <property type="entry name" value="CCR4-NOT TRANSCRIPTION COMPLEX SUBUNIT 1"/>
    <property type="match status" value="1"/>
</dbReference>
<dbReference type="InterPro" id="IPR038535">
    <property type="entry name" value="CNOT1_TTP_bind_sf"/>
</dbReference>
<evidence type="ECO:0000259" key="20">
    <source>
        <dbReference type="Pfam" id="PF16418"/>
    </source>
</evidence>
<feature type="domain" description="CCR4-NOT transcription complex subunit 1" evidence="17">
    <location>
        <begin position="1310"/>
        <end position="1451"/>
    </location>
</feature>
<dbReference type="GO" id="GO:0000932">
    <property type="term" value="C:P-body"/>
    <property type="evidence" value="ECO:0007669"/>
    <property type="project" value="TreeGrafter"/>
</dbReference>
<evidence type="ECO:0000259" key="16">
    <source>
        <dbReference type="Pfam" id="PF04054"/>
    </source>
</evidence>
<name>A0A9N7NU39_STRHE</name>
<accession>A0A9N7NU39</accession>
<evidence type="ECO:0000259" key="18">
    <source>
        <dbReference type="Pfam" id="PF16415"/>
    </source>
</evidence>
<dbReference type="Pfam" id="PF16415">
    <property type="entry name" value="CNOT1_CAF1_bind"/>
    <property type="match status" value="1"/>
</dbReference>
<gene>
    <name evidence="22" type="ORF">SHERM_08561</name>
</gene>
<dbReference type="PANTHER" id="PTHR13162">
    <property type="entry name" value="CCR4-NOT TRANSCRIPTION COMPLEX"/>
    <property type="match status" value="1"/>
</dbReference>
<comment type="similarity">
    <text evidence="2">Belongs to the SEC61-beta family.</text>
</comment>
<protein>
    <submittedName>
        <fullName evidence="22">Transcription regulators</fullName>
    </submittedName>
</protein>
<dbReference type="GO" id="GO:0005634">
    <property type="term" value="C:nucleus"/>
    <property type="evidence" value="ECO:0007669"/>
    <property type="project" value="UniProtKB-SubCell"/>
</dbReference>
<dbReference type="Gene3D" id="1.25.40.180">
    <property type="match status" value="1"/>
</dbReference>
<keyword evidence="3" id="KW-0813">Transport</keyword>
<feature type="domain" description="CCR4-NOT transcription complex subunit 1 CAF1-binding" evidence="18">
    <location>
        <begin position="966"/>
        <end position="1185"/>
    </location>
</feature>
<evidence type="ECO:0000259" key="17">
    <source>
        <dbReference type="Pfam" id="PF12842"/>
    </source>
</evidence>
<keyword evidence="10 15" id="KW-0472">Membrane</keyword>
<comment type="subcellular location">
    <subcellularLocation>
        <location evidence="13">Endomembrane system</location>
        <topology evidence="13">Single-pass membrane protein</topology>
    </subcellularLocation>
    <subcellularLocation>
        <location evidence="1">Nucleus</location>
    </subcellularLocation>
</comment>
<keyword evidence="9" id="KW-0805">Transcription regulation</keyword>
<dbReference type="Pfam" id="PF16417">
    <property type="entry name" value="CNOT1_TTP_bind"/>
    <property type="match status" value="1"/>
</dbReference>
<dbReference type="GO" id="GO:0030015">
    <property type="term" value="C:CCR4-NOT core complex"/>
    <property type="evidence" value="ECO:0007669"/>
    <property type="project" value="InterPro"/>
</dbReference>
<dbReference type="FunFam" id="1.25.40.800:FF:000001">
    <property type="entry name" value="CCR4-NOT transcription complex subunit 1"/>
    <property type="match status" value="1"/>
</dbReference>
<dbReference type="FunFam" id="1.25.40.180:FF:000012">
    <property type="entry name" value="Ccr4-Not transcription complex subunit"/>
    <property type="match status" value="1"/>
</dbReference>
<dbReference type="Pfam" id="PF04054">
    <property type="entry name" value="Not1"/>
    <property type="match status" value="1"/>
</dbReference>
<feature type="region of interest" description="Disordered" evidence="14">
    <location>
        <begin position="1500"/>
        <end position="1530"/>
    </location>
</feature>
<dbReference type="InterPro" id="IPR055454">
    <property type="entry name" value="CNOT1-like_NOT1_connector"/>
</dbReference>
<evidence type="ECO:0000256" key="13">
    <source>
        <dbReference type="ARBA" id="ARBA00037847"/>
    </source>
</evidence>
<evidence type="ECO:0000259" key="19">
    <source>
        <dbReference type="Pfam" id="PF16417"/>
    </source>
</evidence>
<feature type="compositionally biased region" description="Basic and acidic residues" evidence="14">
    <location>
        <begin position="1846"/>
        <end position="1859"/>
    </location>
</feature>
<feature type="domain" description="CCR4-NOT transcription complex subunit 1-like NOT1 connector" evidence="21">
    <location>
        <begin position="1659"/>
        <end position="1833"/>
    </location>
</feature>
<dbReference type="GO" id="GO:0060090">
    <property type="term" value="F:molecular adaptor activity"/>
    <property type="evidence" value="ECO:0007669"/>
    <property type="project" value="TreeGrafter"/>
</dbReference>
<dbReference type="InterPro" id="IPR032191">
    <property type="entry name" value="CNOT1_CAF1_bind"/>
</dbReference>
<keyword evidence="5 15" id="KW-0812">Transmembrane</keyword>
<keyword evidence="7 15" id="KW-1133">Transmembrane helix</keyword>
<dbReference type="InterPro" id="IPR024557">
    <property type="entry name" value="CNOT1_dom_4"/>
</dbReference>
<keyword evidence="4" id="KW-0678">Repressor</keyword>
<evidence type="ECO:0000256" key="2">
    <source>
        <dbReference type="ARBA" id="ARBA00006103"/>
    </source>
</evidence>
<evidence type="ECO:0000256" key="10">
    <source>
        <dbReference type="ARBA" id="ARBA00023136"/>
    </source>
</evidence>
<evidence type="ECO:0000256" key="9">
    <source>
        <dbReference type="ARBA" id="ARBA00023015"/>
    </source>
</evidence>
<evidence type="ECO:0000256" key="14">
    <source>
        <dbReference type="SAM" id="MobiDB-lite"/>
    </source>
</evidence>
<comment type="caution">
    <text evidence="22">The sequence shown here is derived from an EMBL/GenBank/DDBJ whole genome shotgun (WGS) entry which is preliminary data.</text>
</comment>
<dbReference type="InterPro" id="IPR007196">
    <property type="entry name" value="CCR4-Not_Not1_C"/>
</dbReference>
<evidence type="ECO:0000313" key="23">
    <source>
        <dbReference type="Proteomes" id="UP001153555"/>
    </source>
</evidence>
<feature type="region of interest" description="Disordered" evidence="14">
    <location>
        <begin position="1841"/>
        <end position="1877"/>
    </location>
</feature>
<dbReference type="GO" id="GO:0015031">
    <property type="term" value="P:protein transport"/>
    <property type="evidence" value="ECO:0007669"/>
    <property type="project" value="UniProtKB-KW"/>
</dbReference>
<proteinExistence type="inferred from homology"/>
<evidence type="ECO:0000256" key="7">
    <source>
        <dbReference type="ARBA" id="ARBA00022989"/>
    </source>
</evidence>
<keyword evidence="6" id="KW-0653">Protein transport</keyword>
<evidence type="ECO:0000256" key="11">
    <source>
        <dbReference type="ARBA" id="ARBA00023163"/>
    </source>
</evidence>
<dbReference type="Pfam" id="PF25097">
    <property type="entry name" value="ARM_Cnot1"/>
    <property type="match status" value="1"/>
</dbReference>
<evidence type="ECO:0000256" key="3">
    <source>
        <dbReference type="ARBA" id="ARBA00022448"/>
    </source>
</evidence>
<dbReference type="Pfam" id="PF03911">
    <property type="entry name" value="Sec61_beta"/>
    <property type="match status" value="1"/>
</dbReference>
<feature type="domain" description="CCR4-NOT transcription complex subunit 1 HEAT repeat" evidence="20">
    <location>
        <begin position="474"/>
        <end position="620"/>
    </location>
</feature>
<dbReference type="Gene3D" id="1.25.40.840">
    <property type="entry name" value="CCR4-NOT transcription complex subunit 1 TTP binding domain"/>
    <property type="match status" value="1"/>
</dbReference>
<organism evidence="22 23">
    <name type="scientific">Striga hermonthica</name>
    <name type="common">Purple witchweed</name>
    <name type="synonym">Buchnera hermonthica</name>
    <dbReference type="NCBI Taxonomy" id="68872"/>
    <lineage>
        <taxon>Eukaryota</taxon>
        <taxon>Viridiplantae</taxon>
        <taxon>Streptophyta</taxon>
        <taxon>Embryophyta</taxon>
        <taxon>Tracheophyta</taxon>
        <taxon>Spermatophyta</taxon>
        <taxon>Magnoliopsida</taxon>
        <taxon>eudicotyledons</taxon>
        <taxon>Gunneridae</taxon>
        <taxon>Pentapetalae</taxon>
        <taxon>asterids</taxon>
        <taxon>lamiids</taxon>
        <taxon>Lamiales</taxon>
        <taxon>Orobanchaceae</taxon>
        <taxon>Buchnereae</taxon>
        <taxon>Striga</taxon>
    </lineage>
</organism>
<dbReference type="GO" id="GO:0000289">
    <property type="term" value="P:nuclear-transcribed mRNA poly(A) tail shortening"/>
    <property type="evidence" value="ECO:0007669"/>
    <property type="project" value="UniProtKB-ARBA"/>
</dbReference>
<feature type="compositionally biased region" description="Low complexity" evidence="14">
    <location>
        <begin position="1506"/>
        <end position="1526"/>
    </location>
</feature>
<feature type="domain" description="CCR4-NOT transcription complex subunit 1 TTP binding" evidence="19">
    <location>
        <begin position="646"/>
        <end position="818"/>
    </location>
</feature>
<dbReference type="OrthoDB" id="1933107at2759"/>
<feature type="domain" description="CCR4-Not complex component Not1 C-terminal" evidence="16">
    <location>
        <begin position="2034"/>
        <end position="2393"/>
    </location>
</feature>
<dbReference type="GO" id="GO:0017148">
    <property type="term" value="P:negative regulation of translation"/>
    <property type="evidence" value="ECO:0007669"/>
    <property type="project" value="InterPro"/>
</dbReference>
<dbReference type="InterPro" id="IPR016482">
    <property type="entry name" value="SecG/Sec61-beta/Sbh"/>
</dbReference>
<reference evidence="22" key="1">
    <citation type="submission" date="2019-12" db="EMBL/GenBank/DDBJ databases">
        <authorList>
            <person name="Scholes J."/>
        </authorList>
    </citation>
    <scope>NUCLEOTIDE SEQUENCE</scope>
</reference>
<evidence type="ECO:0000313" key="22">
    <source>
        <dbReference type="EMBL" id="CAA0842704.1"/>
    </source>
</evidence>
<dbReference type="InterPro" id="IPR032194">
    <property type="entry name" value="CNOT1_HEAT"/>
</dbReference>
<evidence type="ECO:0000256" key="8">
    <source>
        <dbReference type="ARBA" id="ARBA00023010"/>
    </source>
</evidence>
<keyword evidence="8" id="KW-0811">Translocation</keyword>
<dbReference type="FunFam" id="1.25.40.840:FF:000003">
    <property type="entry name" value="Transcription regulator"/>
    <property type="match status" value="1"/>
</dbReference>
<evidence type="ECO:0000256" key="12">
    <source>
        <dbReference type="ARBA" id="ARBA00023242"/>
    </source>
</evidence>
<dbReference type="GO" id="GO:0012505">
    <property type="term" value="C:endomembrane system"/>
    <property type="evidence" value="ECO:0007669"/>
    <property type="project" value="UniProtKB-SubCell"/>
</dbReference>
<sequence>MIPFSSKVSSQIRFLLQSLTDSNSDSVFQELCKYSMHGLEGSILLLQTCWDHLNIHGKDLKTMKLHPIYASIFKHILDKPNFSTVLCESLRTAPISEELLQNLSGALHLSMSENIGIGLALSNSENHDIRMCGKNFCMNQIAELCANPEAFESTEKIQHIIMFLSRSEGLSKHVDSFMQMLSLVRLRDGAQFILAPFLPDELRAENLFRHLDLFNEADEDDFDAILAEMEKEISMADVMSELGYGCTASVSQCKDILSLFLPLSDATIAKILGTIARTYTGLDDSQNVFAAFRSALGGNNDLDPPSLTSWNVEVLVESIKQLTPGVNWISVMEKLDHEGFYIPNEAAFSLFMSVYRHACQDPFPLHAICGFVWKNIEGQLSFLKYAVSVPPEVFTFAHSERQLSYGDAVAEPFPPGKSNHAWLCLDLLDVLCQLSERGNASLVRSVLEKPLNNCPELLLLGMAHVNTAYNLIQNEVASAVLPMALRNASGRGLIFNIWHAKPDMLLRGLIEAMSLDSENVYLILDVCQEFKILSSVLDIIPFYFGIRIAAVASKKEIMDLEGWLNTHLLTNKDAFYEECLKFLKDVQIGSHDVSGNRFHPPVPLLNIYLEACPTVLKILQSLADLVSSSNLSEEIDKLDVSHMLANSRVKNGTSSDSATGDNYADDIDTESNKIFHQMFSGQRSIDDMIQMLTRFKESSDKREQSIYECMIANLFEEFKFFTKYPDKQLKIAAILFGSLIKHQLVTHLTLGIALRAVLDSLRKPTDSKMFSFGTKALEQFVDRLIEWPQYCNHILQISHLRATHSDLVAFVERTLNRISAAHGEPDVVHNVTSDHHHGLIQSSAMNVEIPGSSYSLIGPGTSQMGLQASSPINLPQRLSGSLDERKTSAILSNYMKPALSASTQPAIAPSSDTASIQKSHSGIGMAPIHSASPSFRRPSGVSSARFGSALNIETLVAAAERRETSIEAPASEIQDKISFTINNLSAATIDAKAKEFTEILTEQYYPWFAQYMVMKRASIEMNFHDLYLKFLDKVNLKPLYREIIQATYENCKVLLGSELIKSSVEERSLLKNLGSWLGKITIGRNQVLRAREIDPKSLIIEAYERGLMIAVIPFTSKILEPCSNSLAYQPPNPWTMGILGLLAEIYAMPNLKMNLKFEIEVLFKNLGVDLKDVKPTSLLKDKVREVEGNPDFSNKDVGSSLPPIPSEGKSGVVSMQNQVDVQLDVAAPAHAGGHSRILSQYAAPLHHSSGTITEDEKLVSLGFSDQLPSAQGLLQGHTHFPANQLPVPAANIEQQVIVNKKLQSYGLHVHVQSILPIAMDRAVKEIVSSIVQRSVSIATLTTKELVMKDYAMEPDETLIRNAAHLMVARLAGSLAHVTCKEPLRGSISGQIRNALQSLSITSDTLENAVQLVTNDNLDLGCVLIEQAATEKAVQTIDGEIAQQLSIRRKHRESVAPTFFDASLYAQGQMGVLPEALRPKPGQLSHSQQRVYEDFARFPVQNLPTQSSNSPPVGPSASPASGGMSRAFASTTPSGQISASIFSSGLVNTGHGAVSPTLEIDQDDMESVGSQIPASVSSPHIAIGEAAQSFENDMVTSFPPDSSPDLQVAEPSNAVKEPAIAVQPVNAPLASERPGSAVSEHLMTTGDALDKYQTISEKLENLVANDAKDGEIQGVIAEVPLVIMRCISRDEAALAVAQKAFKGLYENASNSSHVVAHLAILAAIRDVSKLVVKELTSWVIYSEEDRKFNKDITIGLIRSELLNLAEYNVHMAKLLDAGRNKPATEFAISLIQTLVINDSKVLSELHNLVDALAKLAARPGSPESLQQLVEIAKNPANAAAMSSVGVGKEDSTKTSRDKKATLPPAASKEDYNATELTDSDPAGFHEQVSVLFAEWYQICELPGANDVACARYVLHLHQKGLLKGDETSDRFFRRIMELSVSHCLSSEVINSSPSQSHQGQPLSFLAIDIYAKLVFSILKFCPVDQGSNKLSLLPKVLSVTVKFIQKDAEKKKMAFNPRPYFRLFINWLLDLCSLEPVFDGANFQVLTALANSFHAIQPLKVPGFSFAWLELVSHRSFMPKLLTANAQKGWPYFQRLLVDMFQFMEPFLRNAELGEPAHFLYKGTLRVLLVLLHDFPEFLCDYHFSFCDVIPPSCIQMRNIILSAFPRNMRLPDPSTPNLKIDLLAEISQSPRILSEVDAALKAKQIKNDVDEYLKTRAQGSSFLSELKQKLLLSPIDAARAGTRYNVPLINSLVLYVGMQAIQQLQARAPSQSMANMNAFLVSAALDIFQTLIMELDTEGRYLFLNAVANQLRYPNNHTHYFSFILLYLFAESNQEMIQEQITRVLLERLIVNRPHPWGLLITFIELIKNPRYNFWSRSFTRCAPEIEKLFESVSRSCGGPKPVDDSVVSGGIPDKMATGGGAPQRGTAAAAAANLRRRRTAGSGGAAGGAGGTMLQFYTDDAPGLKISPNNVLVLSIGFIAFVAILHVVGKLYFVRKD</sequence>
<dbReference type="EMBL" id="CACSLK010034598">
    <property type="protein sequence ID" value="CAA0842704.1"/>
    <property type="molecule type" value="Genomic_DNA"/>
</dbReference>
<dbReference type="Pfam" id="PF12842">
    <property type="entry name" value="DUF3819"/>
    <property type="match status" value="1"/>
</dbReference>